<keyword evidence="5" id="KW-0720">Serine protease</keyword>
<feature type="active site" description="Charge relay system" evidence="8">
    <location>
        <position position="268"/>
    </location>
</feature>
<evidence type="ECO:0000256" key="7">
    <source>
        <dbReference type="ARBA" id="ARBA00023157"/>
    </source>
</evidence>
<evidence type="ECO:0000256" key="8">
    <source>
        <dbReference type="PIRSR" id="PIRSR001134-1"/>
    </source>
</evidence>
<proteinExistence type="inferred from homology"/>
<dbReference type="EMBL" id="FMYG01000009">
    <property type="protein sequence ID" value="SDC96830.1"/>
    <property type="molecule type" value="Genomic_DNA"/>
</dbReference>
<keyword evidence="3" id="KW-0732">Signal</keyword>
<dbReference type="Gene3D" id="3.30.300.50">
    <property type="match status" value="2"/>
</dbReference>
<evidence type="ECO:0000256" key="9">
    <source>
        <dbReference type="PIRSR" id="PIRSR001134-2"/>
    </source>
</evidence>
<dbReference type="GO" id="GO:0004252">
    <property type="term" value="F:serine-type endopeptidase activity"/>
    <property type="evidence" value="ECO:0007669"/>
    <property type="project" value="InterPro"/>
</dbReference>
<feature type="domain" description="Peptidase S1A alpha-lytic prodomain" evidence="11">
    <location>
        <begin position="165"/>
        <end position="220"/>
    </location>
</feature>
<protein>
    <submittedName>
        <fullName evidence="12">Streptogrisin C</fullName>
    </submittedName>
</protein>
<accession>A0A1G6QWV0</accession>
<dbReference type="SUPFAM" id="SSF50494">
    <property type="entry name" value="Trypsin-like serine proteases"/>
    <property type="match status" value="1"/>
</dbReference>
<dbReference type="Pfam" id="PF02983">
    <property type="entry name" value="Pro_Al_protease"/>
    <property type="match status" value="1"/>
</dbReference>
<evidence type="ECO:0000256" key="1">
    <source>
        <dbReference type="ARBA" id="ARBA00007664"/>
    </source>
</evidence>
<evidence type="ECO:0000259" key="11">
    <source>
        <dbReference type="Pfam" id="PF02983"/>
    </source>
</evidence>
<dbReference type="Pfam" id="PF00089">
    <property type="entry name" value="Trypsin"/>
    <property type="match status" value="1"/>
</dbReference>
<sequence length="416" mass="42362">MADNFCTATINLPELLRFSSRSCLYVPGYPTIYPPWMEGHSTVNRFSKTVVGAAALGLFLTTAATAPALAQTPTSSPDAAVDGVDAQRLAAMAADLGTDVSGAQEVLRFQADAADTADDVEGATGDAFAGTWVDESTQTVYAAATTEAALDAAADAGAVPVAAEYSLTDLEAIVAQIAASPVPDTIPSWWIDVEANDVVVDVVAGGEQSATDFVASLGAPTDAVRLQTGVEAPDTFATIRGGMSYFINNASRCSVGFAVQGGFVTAGHCGVTGDSTNYGTFRGSSFPGNDYAWVATPDHTPVGQVMDYSGGTVAVKGSTQAAVGATVCRSGSTTGWHCGQIQGYNSTVRYPQGSVSGLIRTNVCAEPGDSGGSLLAGNQAQGVTSGGSGDCTSGGTTYFQPVNEILQTYGLRLLTS</sequence>
<keyword evidence="4" id="KW-0378">Hydrolase</keyword>
<dbReference type="InterPro" id="IPR009003">
    <property type="entry name" value="Peptidase_S1_PA"/>
</dbReference>
<dbReference type="Gene3D" id="2.40.10.10">
    <property type="entry name" value="Trypsin-like serine proteases"/>
    <property type="match status" value="2"/>
</dbReference>
<evidence type="ECO:0000259" key="10">
    <source>
        <dbReference type="Pfam" id="PF00089"/>
    </source>
</evidence>
<evidence type="ECO:0000256" key="4">
    <source>
        <dbReference type="ARBA" id="ARBA00022801"/>
    </source>
</evidence>
<feature type="active site" description="Charge relay system" evidence="8">
    <location>
        <position position="370"/>
    </location>
</feature>
<keyword evidence="7 9" id="KW-1015">Disulfide bond</keyword>
<dbReference type="InterPro" id="IPR004236">
    <property type="entry name" value="Pept_S1_alpha_lytic"/>
</dbReference>
<dbReference type="PRINTS" id="PR00861">
    <property type="entry name" value="ALYTICPTASE"/>
</dbReference>
<feature type="disulfide bond" evidence="9">
    <location>
        <begin position="364"/>
        <end position="391"/>
    </location>
</feature>
<comment type="similarity">
    <text evidence="1">Belongs to the peptidase S1 family.</text>
</comment>
<dbReference type="STRING" id="993073.AS029_15615"/>
<dbReference type="InterPro" id="IPR037295">
    <property type="entry name" value="Alpha-lytic_protease_prodomain"/>
</dbReference>
<evidence type="ECO:0000256" key="5">
    <source>
        <dbReference type="ARBA" id="ARBA00022825"/>
    </source>
</evidence>
<dbReference type="CDD" id="cd21112">
    <property type="entry name" value="alphaLP-like"/>
    <property type="match status" value="1"/>
</dbReference>
<dbReference type="GO" id="GO:0006508">
    <property type="term" value="P:proteolysis"/>
    <property type="evidence" value="ECO:0007669"/>
    <property type="project" value="UniProtKB-KW"/>
</dbReference>
<dbReference type="InterPro" id="IPR001316">
    <property type="entry name" value="Pept_S1A_streptogrisin"/>
</dbReference>
<evidence type="ECO:0000313" key="13">
    <source>
        <dbReference type="Proteomes" id="UP000183203"/>
    </source>
</evidence>
<dbReference type="InterPro" id="IPR035070">
    <property type="entry name" value="Streptogrisin_prodomain"/>
</dbReference>
<organism evidence="12 13">
    <name type="scientific">Microbacterium enclense</name>
    <dbReference type="NCBI Taxonomy" id="993073"/>
    <lineage>
        <taxon>Bacteria</taxon>
        <taxon>Bacillati</taxon>
        <taxon>Actinomycetota</taxon>
        <taxon>Actinomycetes</taxon>
        <taxon>Micrococcales</taxon>
        <taxon>Microbacteriaceae</taxon>
        <taxon>Microbacterium</taxon>
    </lineage>
</organism>
<evidence type="ECO:0000256" key="6">
    <source>
        <dbReference type="ARBA" id="ARBA00023145"/>
    </source>
</evidence>
<name>A0A1G6QWV0_9MICO</name>
<evidence type="ECO:0000313" key="12">
    <source>
        <dbReference type="EMBL" id="SDC96830.1"/>
    </source>
</evidence>
<dbReference type="InterPro" id="IPR001254">
    <property type="entry name" value="Trypsin_dom"/>
</dbReference>
<reference evidence="12 13" key="1">
    <citation type="submission" date="2016-09" db="EMBL/GenBank/DDBJ databases">
        <authorList>
            <person name="Capua I."/>
            <person name="De Benedictis P."/>
            <person name="Joannis T."/>
            <person name="Lombin L.H."/>
            <person name="Cattoli G."/>
        </authorList>
    </citation>
    <scope>NUCLEOTIDE SEQUENCE [LARGE SCALE GENOMIC DNA]</scope>
    <source>
        <strain evidence="12 13">NIO-1002</strain>
    </source>
</reference>
<evidence type="ECO:0000256" key="3">
    <source>
        <dbReference type="ARBA" id="ARBA00022729"/>
    </source>
</evidence>
<feature type="domain" description="Peptidase S1" evidence="10">
    <location>
        <begin position="288"/>
        <end position="405"/>
    </location>
</feature>
<dbReference type="PIRSF" id="PIRSF001134">
    <property type="entry name" value="Streptogrisin"/>
    <property type="match status" value="1"/>
</dbReference>
<dbReference type="AlphaFoldDB" id="A0A1G6QWV0"/>
<keyword evidence="6" id="KW-0865">Zymogen</keyword>
<dbReference type="SUPFAM" id="SSF54806">
    <property type="entry name" value="Alpha-lytic protease prodomain"/>
    <property type="match status" value="1"/>
</dbReference>
<dbReference type="InterPro" id="IPR043504">
    <property type="entry name" value="Peptidase_S1_PA_chymotrypsin"/>
</dbReference>
<feature type="disulfide bond" evidence="9">
    <location>
        <begin position="253"/>
        <end position="269"/>
    </location>
</feature>
<evidence type="ECO:0000256" key="2">
    <source>
        <dbReference type="ARBA" id="ARBA00022670"/>
    </source>
</evidence>
<feature type="disulfide bond" evidence="9">
    <location>
        <begin position="328"/>
        <end position="338"/>
    </location>
</feature>
<dbReference type="Proteomes" id="UP000183203">
    <property type="component" value="Unassembled WGS sequence"/>
</dbReference>
<keyword evidence="2" id="KW-0645">Protease</keyword>
<gene>
    <name evidence="12" type="ORF">SAMN05216418_3414</name>
</gene>
<feature type="active site" description="Charge relay system" evidence="8">
    <location>
        <position position="290"/>
    </location>
</feature>
<dbReference type="GO" id="GO:0005576">
    <property type="term" value="C:extracellular region"/>
    <property type="evidence" value="ECO:0007669"/>
    <property type="project" value="InterPro"/>
</dbReference>